<comment type="caution">
    <text evidence="1">The sequence shown here is derived from an EMBL/GenBank/DDBJ whole genome shotgun (WGS) entry which is preliminary data.</text>
</comment>
<name>A0ABT1ZXS0_9BURK</name>
<dbReference type="EMBL" id="JANUGW010000024">
    <property type="protein sequence ID" value="MCS0584718.1"/>
    <property type="molecule type" value="Genomic_DNA"/>
</dbReference>
<gene>
    <name evidence="1" type="ORF">NX784_24330</name>
</gene>
<proteinExistence type="predicted"/>
<dbReference type="InterPro" id="IPR027417">
    <property type="entry name" value="P-loop_NTPase"/>
</dbReference>
<sequence length="213" mass="22465">MIVTIVHAALPAAGAQLAANLALLRGRHGRQVSLLDASPERTCARWGLDRARSRLRPAVAARAVSGGSFADALERLASHHHDVVIDTDGADSPDCRRALIAARVALVPLVAEHADGGRDLVKRLANARMFNPGLRVLFVAVGGERDPAPAAWAAMRAFADQVPAARVAATIVHLPALHWGAHVPGRCASDIDGSAGAAEMAALYAEVYRFFQE</sequence>
<dbReference type="RefSeq" id="WP_258819264.1">
    <property type="nucleotide sequence ID" value="NZ_JANUGW010000024.1"/>
</dbReference>
<reference evidence="1 2" key="1">
    <citation type="submission" date="2022-08" db="EMBL/GenBank/DDBJ databases">
        <title>Reclassification of Massilia species as members of the genera Telluria, Duganella, Pseudoduganella, Mokoshia gen. nov. and Zemynaea gen. nov. using orthogonal and non-orthogonal genome-based approaches.</title>
        <authorList>
            <person name="Bowman J.P."/>
        </authorList>
    </citation>
    <scope>NUCLEOTIDE SEQUENCE [LARGE SCALE GENOMIC DNA]</scope>
    <source>
        <strain evidence="1 2">JCM 31316</strain>
    </source>
</reference>
<protein>
    <submittedName>
        <fullName evidence="1">Uncharacterized protein</fullName>
    </submittedName>
</protein>
<keyword evidence="2" id="KW-1185">Reference proteome</keyword>
<organism evidence="1 2">
    <name type="scientific">Massilia pinisoli</name>
    <dbReference type="NCBI Taxonomy" id="1772194"/>
    <lineage>
        <taxon>Bacteria</taxon>
        <taxon>Pseudomonadati</taxon>
        <taxon>Pseudomonadota</taxon>
        <taxon>Betaproteobacteria</taxon>
        <taxon>Burkholderiales</taxon>
        <taxon>Oxalobacteraceae</taxon>
        <taxon>Telluria group</taxon>
        <taxon>Massilia</taxon>
    </lineage>
</organism>
<accession>A0ABT1ZXS0</accession>
<evidence type="ECO:0000313" key="2">
    <source>
        <dbReference type="Proteomes" id="UP001204151"/>
    </source>
</evidence>
<evidence type="ECO:0000313" key="1">
    <source>
        <dbReference type="EMBL" id="MCS0584718.1"/>
    </source>
</evidence>
<dbReference type="Gene3D" id="3.40.50.300">
    <property type="entry name" value="P-loop containing nucleotide triphosphate hydrolases"/>
    <property type="match status" value="1"/>
</dbReference>
<dbReference type="SUPFAM" id="SSF52540">
    <property type="entry name" value="P-loop containing nucleoside triphosphate hydrolases"/>
    <property type="match status" value="1"/>
</dbReference>
<dbReference type="Proteomes" id="UP001204151">
    <property type="component" value="Unassembled WGS sequence"/>
</dbReference>